<name>A0A2S4ZZG2_9SPHI</name>
<dbReference type="AlphaFoldDB" id="A0A2S4ZZG2"/>
<organism evidence="1 2">
    <name type="scientific">Solitalea longa</name>
    <dbReference type="NCBI Taxonomy" id="2079460"/>
    <lineage>
        <taxon>Bacteria</taxon>
        <taxon>Pseudomonadati</taxon>
        <taxon>Bacteroidota</taxon>
        <taxon>Sphingobacteriia</taxon>
        <taxon>Sphingobacteriales</taxon>
        <taxon>Sphingobacteriaceae</taxon>
        <taxon>Solitalea</taxon>
    </lineage>
</organism>
<sequence length="62" mass="7109">MTKTQIKIEIQKVLDSVPEEVLQDVLSFLQELQSKSADKIKLASNLRQILSEDKELLDRLAK</sequence>
<keyword evidence="2" id="KW-1185">Reference proteome</keyword>
<protein>
    <recommendedName>
        <fullName evidence="3">DUF2281 domain-containing protein</fullName>
    </recommendedName>
</protein>
<dbReference type="RefSeq" id="WP_103789661.1">
    <property type="nucleotide sequence ID" value="NZ_PQVF01000009.1"/>
</dbReference>
<reference evidence="1 2" key="1">
    <citation type="submission" date="2018-01" db="EMBL/GenBank/DDBJ databases">
        <authorList>
            <person name="Gaut B.S."/>
            <person name="Morton B.R."/>
            <person name="Clegg M.T."/>
            <person name="Duvall M.R."/>
        </authorList>
    </citation>
    <scope>NUCLEOTIDE SEQUENCE [LARGE SCALE GENOMIC DNA]</scope>
    <source>
        <strain evidence="1 2">HR-AV</strain>
    </source>
</reference>
<dbReference type="OrthoDB" id="680759at2"/>
<evidence type="ECO:0008006" key="3">
    <source>
        <dbReference type="Google" id="ProtNLM"/>
    </source>
</evidence>
<proteinExistence type="predicted"/>
<gene>
    <name evidence="1" type="ORF">C3K47_13390</name>
</gene>
<accession>A0A2S4ZZG2</accession>
<dbReference type="Proteomes" id="UP000236893">
    <property type="component" value="Unassembled WGS sequence"/>
</dbReference>
<evidence type="ECO:0000313" key="2">
    <source>
        <dbReference type="Proteomes" id="UP000236893"/>
    </source>
</evidence>
<dbReference type="EMBL" id="PQVF01000009">
    <property type="protein sequence ID" value="POY35748.1"/>
    <property type="molecule type" value="Genomic_DNA"/>
</dbReference>
<comment type="caution">
    <text evidence="1">The sequence shown here is derived from an EMBL/GenBank/DDBJ whole genome shotgun (WGS) entry which is preliminary data.</text>
</comment>
<evidence type="ECO:0000313" key="1">
    <source>
        <dbReference type="EMBL" id="POY35748.1"/>
    </source>
</evidence>